<feature type="region of interest" description="Disordered" evidence="1">
    <location>
        <begin position="124"/>
        <end position="187"/>
    </location>
</feature>
<proteinExistence type="predicted"/>
<evidence type="ECO:0000256" key="1">
    <source>
        <dbReference type="SAM" id="MobiDB-lite"/>
    </source>
</evidence>
<reference evidence="2" key="1">
    <citation type="submission" date="2020-09" db="EMBL/GenBank/DDBJ databases">
        <authorList>
            <person name="Kim M.K."/>
        </authorList>
    </citation>
    <scope>NUCLEOTIDE SEQUENCE</scope>
    <source>
        <strain evidence="2">BT702</strain>
    </source>
</reference>
<feature type="compositionally biased region" description="Low complexity" evidence="1">
    <location>
        <begin position="136"/>
        <end position="187"/>
    </location>
</feature>
<keyword evidence="3" id="KW-1185">Reference proteome</keyword>
<evidence type="ECO:0000313" key="2">
    <source>
        <dbReference type="EMBL" id="MBD2704407.1"/>
    </source>
</evidence>
<dbReference type="EMBL" id="JACWZY010000031">
    <property type="protein sequence ID" value="MBD2704407.1"/>
    <property type="molecule type" value="Genomic_DNA"/>
</dbReference>
<accession>A0A926Y0V7</accession>
<name>A0A926Y0V7_9BACT</name>
<protein>
    <submittedName>
        <fullName evidence="2">Uncharacterized protein</fullName>
    </submittedName>
</protein>
<evidence type="ECO:0000313" key="3">
    <source>
        <dbReference type="Proteomes" id="UP000598820"/>
    </source>
</evidence>
<dbReference type="Proteomes" id="UP000598820">
    <property type="component" value="Unassembled WGS sequence"/>
</dbReference>
<sequence length="187" mass="20539">MDVSAIYQVVCQWYDTGILPESDKPAILAAYTEVTGLIFDGSCKKCQLSEVQHALRYHFIKVLNLPSMVTQKWMLRKDVGHIQLHGQAFAYINKTHGPESESAKHLTDEVAEKFMKDDPSTKELFVVNPDFDPQSTTTKSPAKPATKPAATPKAKPAKPAAKPETPTEPVTPVEPVTTPTEPVAPTE</sequence>
<comment type="caution">
    <text evidence="2">The sequence shown here is derived from an EMBL/GenBank/DDBJ whole genome shotgun (WGS) entry which is preliminary data.</text>
</comment>
<organism evidence="2 3">
    <name type="scientific">Spirosoma profusum</name>
    <dbReference type="NCBI Taxonomy" id="2771354"/>
    <lineage>
        <taxon>Bacteria</taxon>
        <taxon>Pseudomonadati</taxon>
        <taxon>Bacteroidota</taxon>
        <taxon>Cytophagia</taxon>
        <taxon>Cytophagales</taxon>
        <taxon>Cytophagaceae</taxon>
        <taxon>Spirosoma</taxon>
    </lineage>
</organism>
<dbReference type="AlphaFoldDB" id="A0A926Y0V7"/>
<dbReference type="RefSeq" id="WP_190890956.1">
    <property type="nucleotide sequence ID" value="NZ_JACWZY010000031.1"/>
</dbReference>
<gene>
    <name evidence="2" type="ORF">IC229_27450</name>
</gene>